<comment type="caution">
    <text evidence="3">The sequence shown here is derived from an EMBL/GenBank/DDBJ whole genome shotgun (WGS) entry which is preliminary data.</text>
</comment>
<sequence length="139" mass="16160">MAENGNEWWNQVLKKISNEIPKPSFETWFVKTEAEIEGNTIIVKASNEFAADWIENRYKDFIFKTVKEVMGEGYEIHVDNSDKGNMRSEASSSLSEYEELKRLTRETINQVSELIEINKLQNAKIEALEKRISQLEAEK</sequence>
<organism evidence="3 4">
    <name type="scientific">Texcoconibacillus texcoconensis</name>
    <dbReference type="NCBI Taxonomy" id="1095777"/>
    <lineage>
        <taxon>Bacteria</taxon>
        <taxon>Bacillati</taxon>
        <taxon>Bacillota</taxon>
        <taxon>Bacilli</taxon>
        <taxon>Bacillales</taxon>
        <taxon>Bacillaceae</taxon>
        <taxon>Texcoconibacillus</taxon>
    </lineage>
</organism>
<gene>
    <name evidence="3" type="ORF">HNQ41_003251</name>
</gene>
<dbReference type="InterPro" id="IPR024633">
    <property type="entry name" value="DnaA_N_dom"/>
</dbReference>
<name>A0A840QUG5_9BACI</name>
<dbReference type="Proteomes" id="UP000551878">
    <property type="component" value="Unassembled WGS sequence"/>
</dbReference>
<evidence type="ECO:0000313" key="4">
    <source>
        <dbReference type="Proteomes" id="UP000551878"/>
    </source>
</evidence>
<dbReference type="Pfam" id="PF11638">
    <property type="entry name" value="DnaA_N"/>
    <property type="match status" value="1"/>
</dbReference>
<dbReference type="InterPro" id="IPR038454">
    <property type="entry name" value="DnaA_N_sf"/>
</dbReference>
<keyword evidence="1" id="KW-0175">Coiled coil</keyword>
<evidence type="ECO:0000313" key="3">
    <source>
        <dbReference type="EMBL" id="MBB5175025.1"/>
    </source>
</evidence>
<feature type="domain" description="DnaA N-terminal" evidence="2">
    <location>
        <begin position="6"/>
        <end position="64"/>
    </location>
</feature>
<accession>A0A840QUG5</accession>
<protein>
    <submittedName>
        <fullName evidence="3">Chromosomal replication initiation ATPase DnaA</fullName>
    </submittedName>
</protein>
<proteinExistence type="predicted"/>
<dbReference type="Gene3D" id="3.30.300.180">
    <property type="match status" value="1"/>
</dbReference>
<keyword evidence="4" id="KW-1185">Reference proteome</keyword>
<feature type="coiled-coil region" evidence="1">
    <location>
        <begin position="111"/>
        <end position="138"/>
    </location>
</feature>
<dbReference type="RefSeq" id="WP_184665427.1">
    <property type="nucleotide sequence ID" value="NZ_JACHHB010000020.1"/>
</dbReference>
<dbReference type="AlphaFoldDB" id="A0A840QUG5"/>
<evidence type="ECO:0000256" key="1">
    <source>
        <dbReference type="SAM" id="Coils"/>
    </source>
</evidence>
<dbReference type="EMBL" id="JACHHB010000020">
    <property type="protein sequence ID" value="MBB5175025.1"/>
    <property type="molecule type" value="Genomic_DNA"/>
</dbReference>
<evidence type="ECO:0000259" key="2">
    <source>
        <dbReference type="Pfam" id="PF11638"/>
    </source>
</evidence>
<reference evidence="3 4" key="1">
    <citation type="submission" date="2020-08" db="EMBL/GenBank/DDBJ databases">
        <title>Genomic Encyclopedia of Type Strains, Phase IV (KMG-IV): sequencing the most valuable type-strain genomes for metagenomic binning, comparative biology and taxonomic classification.</title>
        <authorList>
            <person name="Goeker M."/>
        </authorList>
    </citation>
    <scope>NUCLEOTIDE SEQUENCE [LARGE SCALE GENOMIC DNA]</scope>
    <source>
        <strain evidence="3 4">DSM 24696</strain>
    </source>
</reference>